<feature type="region of interest" description="Disordered" evidence="1">
    <location>
        <begin position="503"/>
        <end position="532"/>
    </location>
</feature>
<feature type="region of interest" description="Disordered" evidence="1">
    <location>
        <begin position="395"/>
        <end position="488"/>
    </location>
</feature>
<protein>
    <submittedName>
        <fullName evidence="3">Uncharacterized protein</fullName>
    </submittedName>
</protein>
<comment type="caution">
    <text evidence="3">The sequence shown here is derived from an EMBL/GenBank/DDBJ whole genome shotgun (WGS) entry which is preliminary data.</text>
</comment>
<feature type="transmembrane region" description="Helical" evidence="2">
    <location>
        <begin position="6"/>
        <end position="30"/>
    </location>
</feature>
<dbReference type="EMBL" id="LGTL01000029">
    <property type="protein sequence ID" value="KPA74411.1"/>
    <property type="molecule type" value="Genomic_DNA"/>
</dbReference>
<evidence type="ECO:0000313" key="3">
    <source>
        <dbReference type="EMBL" id="KPA74411.1"/>
    </source>
</evidence>
<feature type="compositionally biased region" description="Low complexity" evidence="1">
    <location>
        <begin position="444"/>
        <end position="457"/>
    </location>
</feature>
<feature type="compositionally biased region" description="Low complexity" evidence="1">
    <location>
        <begin position="186"/>
        <end position="204"/>
    </location>
</feature>
<proteinExistence type="predicted"/>
<feature type="region of interest" description="Disordered" evidence="1">
    <location>
        <begin position="181"/>
        <end position="316"/>
    </location>
</feature>
<keyword evidence="2" id="KW-0472">Membrane</keyword>
<feature type="compositionally biased region" description="Basic and acidic residues" evidence="1">
    <location>
        <begin position="243"/>
        <end position="254"/>
    </location>
</feature>
<keyword evidence="2" id="KW-0812">Transmembrane</keyword>
<evidence type="ECO:0000256" key="1">
    <source>
        <dbReference type="SAM" id="MobiDB-lite"/>
    </source>
</evidence>
<gene>
    <name evidence="3" type="ORF">ABB37_09112</name>
</gene>
<keyword evidence="4" id="KW-1185">Reference proteome</keyword>
<evidence type="ECO:0000313" key="4">
    <source>
        <dbReference type="Proteomes" id="UP000037923"/>
    </source>
</evidence>
<sequence>MGDELSAGTIVGIGFGCIGLVLLVAGGVFLKTVLDHRRRVRRAVNAAAATAAQASRSRYPDAIPCDNYGDLFPNDEPVSGNVIFRSRAEMDRVREVLVRVEDAGDDRSSVDFSTTEMVSMNGSFVNGHPSGQGRPVPHGKTKVGPVLVPSKMGSFDNEHNVSMSFVSAYPTPAPSMPAYGTHLRRGTSASSSFSPGMSGSHMMSVDVPPLAARDGAPPATTATSAHFQDRSRGGLRLLVPAQERTHFSDGHTRPGEQLLTEDDTARKNSKSPLPEEHYGALRNGPEGPLIAAQSYSPPRQPPSPTPHRESASFVDHSSSFQALSDANTASFTHHLAPSFTGQDGTQDGRRASALLRPPALPRILVMEPANSMPIVTGSRSAAAVLSGVRGAARHDPLHVHHAGAPRVKQHKLRIHRQHRVRQVDKGGYVVLEETESSEDENPNETEASPTEEAPPEAGDGGPQQSRPSAPNPAPASTPAAAPSKEKKKRYYFEKLSSLDVYGSARYLPGSTGGYPPMGLEGASSSGSDGEQKLVSAGQMLSATMKHTEAPTYTVNVSGRRT</sequence>
<reference evidence="3 4" key="1">
    <citation type="submission" date="2015-07" db="EMBL/GenBank/DDBJ databases">
        <title>High-quality genome of monoxenous trypanosomatid Leptomonas pyrrhocoris.</title>
        <authorList>
            <person name="Flegontov P."/>
            <person name="Butenko A."/>
            <person name="Firsov S."/>
            <person name="Vlcek C."/>
            <person name="Logacheva M.D."/>
            <person name="Field M."/>
            <person name="Filatov D."/>
            <person name="Flegontova O."/>
            <person name="Gerasimov E."/>
            <person name="Jackson A.P."/>
            <person name="Kelly S."/>
            <person name="Opperdoes F."/>
            <person name="O'Reilly A."/>
            <person name="Votypka J."/>
            <person name="Yurchenko V."/>
            <person name="Lukes J."/>
        </authorList>
    </citation>
    <scope>NUCLEOTIDE SEQUENCE [LARGE SCALE GENOMIC DNA]</scope>
    <source>
        <strain evidence="3">H10</strain>
    </source>
</reference>
<organism evidence="3 4">
    <name type="scientific">Leptomonas pyrrhocoris</name>
    <name type="common">Firebug parasite</name>
    <dbReference type="NCBI Taxonomy" id="157538"/>
    <lineage>
        <taxon>Eukaryota</taxon>
        <taxon>Discoba</taxon>
        <taxon>Euglenozoa</taxon>
        <taxon>Kinetoplastea</taxon>
        <taxon>Metakinetoplastina</taxon>
        <taxon>Trypanosomatida</taxon>
        <taxon>Trypanosomatidae</taxon>
        <taxon>Leishmaniinae</taxon>
        <taxon>Leptomonas</taxon>
    </lineage>
</organism>
<dbReference type="RefSeq" id="XP_015652850.1">
    <property type="nucleotide sequence ID" value="XM_015808397.1"/>
</dbReference>
<feature type="compositionally biased region" description="Basic residues" evidence="1">
    <location>
        <begin position="399"/>
        <end position="420"/>
    </location>
</feature>
<feature type="compositionally biased region" description="Acidic residues" evidence="1">
    <location>
        <begin position="432"/>
        <end position="443"/>
    </location>
</feature>
<dbReference type="Proteomes" id="UP000037923">
    <property type="component" value="Unassembled WGS sequence"/>
</dbReference>
<accession>A0A0N0DRG1</accession>
<evidence type="ECO:0000256" key="2">
    <source>
        <dbReference type="SAM" id="Phobius"/>
    </source>
</evidence>
<keyword evidence="2" id="KW-1133">Transmembrane helix</keyword>
<name>A0A0N0DRG1_LEPPY</name>
<dbReference type="VEuPathDB" id="TriTrypDB:LpyrH10_29_0270"/>
<dbReference type="AlphaFoldDB" id="A0A0N0DRG1"/>
<dbReference type="GeneID" id="26909395"/>